<gene>
    <name evidence="3" type="ORF">SAMN02745121_06249</name>
</gene>
<name>A0A1I2ETH6_9BACT</name>
<accession>A0A1I2ETH6</accession>
<dbReference type="PANTHER" id="PTHR43540">
    <property type="entry name" value="PEROXYUREIDOACRYLATE/UREIDOACRYLATE AMIDOHYDROLASE-RELATED"/>
    <property type="match status" value="1"/>
</dbReference>
<sequence>MSDAPNLSDDDEKGCHHALLIIDMINGFDFPDGERLRPQAEAVAEPIAALAARARAAEVPVIYVNDNFGRWRSDFRRVIKHVRAHTPGAAIAERLAPQERDYFVLKPRHSGFLGTSLEVLLGHLKTRCLILTGIAGDLCVLFTAVDAYMRGYELRAPGDCIASVDEANNRRALELLRESMRVDTSPAESIDLRRES</sequence>
<dbReference type="CDD" id="cd00431">
    <property type="entry name" value="cysteine_hydrolases"/>
    <property type="match status" value="1"/>
</dbReference>
<protein>
    <submittedName>
        <fullName evidence="3">Nicotinamidase-related amidase</fullName>
    </submittedName>
</protein>
<feature type="domain" description="Isochorismatase-like" evidence="2">
    <location>
        <begin position="18"/>
        <end position="180"/>
    </location>
</feature>
<proteinExistence type="predicted"/>
<dbReference type="Gene3D" id="3.40.50.850">
    <property type="entry name" value="Isochorismatase-like"/>
    <property type="match status" value="1"/>
</dbReference>
<dbReference type="OrthoDB" id="9791276at2"/>
<keyword evidence="4" id="KW-1185">Reference proteome</keyword>
<keyword evidence="1" id="KW-0378">Hydrolase</keyword>
<dbReference type="Pfam" id="PF00857">
    <property type="entry name" value="Isochorismatase"/>
    <property type="match status" value="1"/>
</dbReference>
<dbReference type="RefSeq" id="WP_096331645.1">
    <property type="nucleotide sequence ID" value="NZ_FOMX01000023.1"/>
</dbReference>
<organism evidence="3 4">
    <name type="scientific">Nannocystis exedens</name>
    <dbReference type="NCBI Taxonomy" id="54"/>
    <lineage>
        <taxon>Bacteria</taxon>
        <taxon>Pseudomonadati</taxon>
        <taxon>Myxococcota</taxon>
        <taxon>Polyangia</taxon>
        <taxon>Nannocystales</taxon>
        <taxon>Nannocystaceae</taxon>
        <taxon>Nannocystis</taxon>
    </lineage>
</organism>
<evidence type="ECO:0000256" key="1">
    <source>
        <dbReference type="ARBA" id="ARBA00022801"/>
    </source>
</evidence>
<dbReference type="GO" id="GO:0016787">
    <property type="term" value="F:hydrolase activity"/>
    <property type="evidence" value="ECO:0007669"/>
    <property type="project" value="UniProtKB-KW"/>
</dbReference>
<dbReference type="SUPFAM" id="SSF52499">
    <property type="entry name" value="Isochorismatase-like hydrolases"/>
    <property type="match status" value="1"/>
</dbReference>
<dbReference type="EMBL" id="FOMX01000023">
    <property type="protein sequence ID" value="SFE95631.1"/>
    <property type="molecule type" value="Genomic_DNA"/>
</dbReference>
<dbReference type="InterPro" id="IPR000868">
    <property type="entry name" value="Isochorismatase-like_dom"/>
</dbReference>
<dbReference type="InterPro" id="IPR050272">
    <property type="entry name" value="Isochorismatase-like_hydrls"/>
</dbReference>
<dbReference type="InterPro" id="IPR036380">
    <property type="entry name" value="Isochorismatase-like_sf"/>
</dbReference>
<dbReference type="PANTHER" id="PTHR43540:SF6">
    <property type="entry name" value="ISOCHORISMATASE-LIKE DOMAIN-CONTAINING PROTEIN"/>
    <property type="match status" value="1"/>
</dbReference>
<dbReference type="STRING" id="54.SAMN02745121_06249"/>
<evidence type="ECO:0000259" key="2">
    <source>
        <dbReference type="Pfam" id="PF00857"/>
    </source>
</evidence>
<evidence type="ECO:0000313" key="4">
    <source>
        <dbReference type="Proteomes" id="UP000199400"/>
    </source>
</evidence>
<evidence type="ECO:0000313" key="3">
    <source>
        <dbReference type="EMBL" id="SFE95631.1"/>
    </source>
</evidence>
<dbReference type="AlphaFoldDB" id="A0A1I2ETH6"/>
<dbReference type="Proteomes" id="UP000199400">
    <property type="component" value="Unassembled WGS sequence"/>
</dbReference>
<reference evidence="4" key="1">
    <citation type="submission" date="2016-10" db="EMBL/GenBank/DDBJ databases">
        <authorList>
            <person name="Varghese N."/>
            <person name="Submissions S."/>
        </authorList>
    </citation>
    <scope>NUCLEOTIDE SEQUENCE [LARGE SCALE GENOMIC DNA]</scope>
    <source>
        <strain evidence="4">ATCC 25963</strain>
    </source>
</reference>